<dbReference type="InterPro" id="IPR022797">
    <property type="entry name" value="LcrR/CesD2"/>
</dbReference>
<name>A0A1C0U9S8_9GAMM</name>
<organism evidence="1 2">
    <name type="scientific">Photorhabdus australis subsp. thailandensis</name>
    <dbReference type="NCBI Taxonomy" id="2805096"/>
    <lineage>
        <taxon>Bacteria</taxon>
        <taxon>Pseudomonadati</taxon>
        <taxon>Pseudomonadota</taxon>
        <taxon>Gammaproteobacteria</taxon>
        <taxon>Enterobacterales</taxon>
        <taxon>Morganellaceae</taxon>
        <taxon>Photorhabdus</taxon>
    </lineage>
</organism>
<dbReference type="AlphaFoldDB" id="A0A1C0U9S8"/>
<evidence type="ECO:0000313" key="2">
    <source>
        <dbReference type="Proteomes" id="UP000093476"/>
    </source>
</evidence>
<gene>
    <name evidence="1" type="ORF">Ppb6_00185</name>
</gene>
<proteinExistence type="predicted"/>
<keyword evidence="2" id="KW-1185">Reference proteome</keyword>
<evidence type="ECO:0000313" key="1">
    <source>
        <dbReference type="EMBL" id="OCQ54616.1"/>
    </source>
</evidence>
<accession>A0A1C0U9S8</accession>
<comment type="caution">
    <text evidence="1">The sequence shown here is derived from an EMBL/GenBank/DDBJ whole genome shotgun (WGS) entry which is preliminary data.</text>
</comment>
<protein>
    <submittedName>
        <fullName evidence="1">Type III secretion system regulator (LcrR)</fullName>
    </submittedName>
</protein>
<dbReference type="EMBL" id="LOMY01000010">
    <property type="protein sequence ID" value="OCQ54616.1"/>
    <property type="molecule type" value="Genomic_DNA"/>
</dbReference>
<dbReference type="STRING" id="286156.Ppb6_00185"/>
<dbReference type="Pfam" id="PF09621">
    <property type="entry name" value="LcrR"/>
    <property type="match status" value="1"/>
</dbReference>
<dbReference type="Proteomes" id="UP000093476">
    <property type="component" value="Unassembled WGS sequence"/>
</dbReference>
<sequence length="37" mass="4350">MNHDPLTSWFEERGYLVQLHCMGNSSIPLGWRVWCEG</sequence>
<reference evidence="1 2" key="1">
    <citation type="submission" date="2015-12" db="EMBL/GenBank/DDBJ databases">
        <title>Genome comparisons provide insights into the role of secondary metabolites in the pathogenic phase of the Photorhabdus life cycle.</title>
        <authorList>
            <person name="Tobias N.J."/>
            <person name="Mishra B."/>
            <person name="Gupta D.K."/>
            <person name="Thines M."/>
            <person name="Stinear T.P."/>
            <person name="Bode H.B."/>
        </authorList>
    </citation>
    <scope>NUCLEOTIDE SEQUENCE [LARGE SCALE GENOMIC DNA]</scope>
    <source>
        <strain evidence="1 2">PB68.1</strain>
    </source>
</reference>